<name>A0A0A2M2Z8_9FLAO</name>
<dbReference type="InterPro" id="IPR025351">
    <property type="entry name" value="Pvc16_N"/>
</dbReference>
<dbReference type="eggNOG" id="ENOG5032RD6">
    <property type="taxonomic scope" value="Bacteria"/>
</dbReference>
<dbReference type="Pfam" id="PF14065">
    <property type="entry name" value="Pvc16_N"/>
    <property type="match status" value="1"/>
</dbReference>
<sequence length="222" mass="25490">MDIKIIIEKLAGLIDTDNSLIDITNIATLNDGDEFLTSKTPIVMSIVNIEEDKTLKNQSVYLKGTADDTNISRYRHPAQNLILSVLFSSYNKDLSKYLDGLDKLKNIISYFQQNNTFYYKNDDTELIDYTAYLAKSEVQKENYSKVSMELVSLSMEQLNQMWSYLGSKYMPSVLYKMRLCAVQSSTTTQEKVINKVKINLWENDKNSPIGQLESHEFQADND</sequence>
<dbReference type="EMBL" id="JRLV01000005">
    <property type="protein sequence ID" value="KGO82675.1"/>
    <property type="molecule type" value="Genomic_DNA"/>
</dbReference>
<dbReference type="AlphaFoldDB" id="A0A0A2M2Z8"/>
<comment type="caution">
    <text evidence="2">The sequence shown here is derived from an EMBL/GenBank/DDBJ whole genome shotgun (WGS) entry which is preliminary data.</text>
</comment>
<protein>
    <recommendedName>
        <fullName evidence="1">Pvc16 N-terminal domain-containing protein</fullName>
    </recommendedName>
</protein>
<feature type="domain" description="Pvc16 N-terminal" evidence="1">
    <location>
        <begin position="23"/>
        <end position="191"/>
    </location>
</feature>
<dbReference type="STRING" id="1406840.Q763_06180"/>
<accession>A0A0A2M2Z8</accession>
<evidence type="ECO:0000313" key="3">
    <source>
        <dbReference type="Proteomes" id="UP000030129"/>
    </source>
</evidence>
<dbReference type="Proteomes" id="UP000030129">
    <property type="component" value="Unassembled WGS sequence"/>
</dbReference>
<organism evidence="2 3">
    <name type="scientific">Flavobacterium beibuense F44-8</name>
    <dbReference type="NCBI Taxonomy" id="1406840"/>
    <lineage>
        <taxon>Bacteria</taxon>
        <taxon>Pseudomonadati</taxon>
        <taxon>Bacteroidota</taxon>
        <taxon>Flavobacteriia</taxon>
        <taxon>Flavobacteriales</taxon>
        <taxon>Flavobacteriaceae</taxon>
        <taxon>Flavobacterium</taxon>
    </lineage>
</organism>
<dbReference type="RefSeq" id="WP_035132176.1">
    <property type="nucleotide sequence ID" value="NZ_JRLV01000005.1"/>
</dbReference>
<keyword evidence="3" id="KW-1185">Reference proteome</keyword>
<reference evidence="2 3" key="1">
    <citation type="submission" date="2013-09" db="EMBL/GenBank/DDBJ databases">
        <authorList>
            <person name="Zeng Z."/>
            <person name="Chen C."/>
        </authorList>
    </citation>
    <scope>NUCLEOTIDE SEQUENCE [LARGE SCALE GENOMIC DNA]</scope>
    <source>
        <strain evidence="2 3">F44-8</strain>
    </source>
</reference>
<gene>
    <name evidence="2" type="ORF">Q763_06180</name>
</gene>
<evidence type="ECO:0000259" key="1">
    <source>
        <dbReference type="Pfam" id="PF14065"/>
    </source>
</evidence>
<proteinExistence type="predicted"/>
<evidence type="ECO:0000313" key="2">
    <source>
        <dbReference type="EMBL" id="KGO82675.1"/>
    </source>
</evidence>